<dbReference type="AlphaFoldDB" id="C0BEY6"/>
<dbReference type="InterPro" id="IPR017853">
    <property type="entry name" value="GH"/>
</dbReference>
<evidence type="ECO:0000256" key="2">
    <source>
        <dbReference type="ARBA" id="ARBA00022801"/>
    </source>
</evidence>
<dbReference type="InterPro" id="IPR036156">
    <property type="entry name" value="Beta-gal/glucu_dom_sf"/>
</dbReference>
<dbReference type="InterPro" id="IPR051913">
    <property type="entry name" value="GH2_Domain-Containing"/>
</dbReference>
<dbReference type="SUPFAM" id="SSF49303">
    <property type="entry name" value="beta-Galactosidase/glucuronidase domain"/>
    <property type="match status" value="1"/>
</dbReference>
<dbReference type="GO" id="GO:0004553">
    <property type="term" value="F:hydrolase activity, hydrolyzing O-glycosyl compounds"/>
    <property type="evidence" value="ECO:0007669"/>
    <property type="project" value="InterPro"/>
</dbReference>
<dbReference type="SUPFAM" id="SSF51445">
    <property type="entry name" value="(Trans)glycosidases"/>
    <property type="match status" value="1"/>
</dbReference>
<dbReference type="Gene3D" id="2.60.120.260">
    <property type="entry name" value="Galactose-binding domain-like"/>
    <property type="match status" value="1"/>
</dbReference>
<dbReference type="InterPro" id="IPR008979">
    <property type="entry name" value="Galactose-bd-like_sf"/>
</dbReference>
<dbReference type="InterPro" id="IPR006101">
    <property type="entry name" value="Glyco_hydro_2"/>
</dbReference>
<dbReference type="PANTHER" id="PTHR42732:SF1">
    <property type="entry name" value="BETA-MANNOSIDASE"/>
    <property type="match status" value="1"/>
</dbReference>
<keyword evidence="2 7" id="KW-0378">Hydrolase</keyword>
<dbReference type="EMBL" id="ABVR01000046">
    <property type="protein sequence ID" value="EEG87831.1"/>
    <property type="molecule type" value="Genomic_DNA"/>
</dbReference>
<evidence type="ECO:0000259" key="6">
    <source>
        <dbReference type="Pfam" id="PF02837"/>
    </source>
</evidence>
<feature type="domain" description="Glycosyl hydrolases family 2 sugar binding" evidence="6">
    <location>
        <begin position="108"/>
        <end position="211"/>
    </location>
</feature>
<feature type="domain" description="Glycoside hydrolase family 2 catalytic" evidence="5">
    <location>
        <begin position="343"/>
        <end position="415"/>
    </location>
</feature>
<protein>
    <submittedName>
        <fullName evidence="7">Glycosyl hydrolase family 2, sugar binding domain protein</fullName>
    </submittedName>
</protein>
<organism evidence="7 8">
    <name type="scientific">Coprococcus comes ATCC 27758</name>
    <dbReference type="NCBI Taxonomy" id="470146"/>
    <lineage>
        <taxon>Bacteria</taxon>
        <taxon>Bacillati</taxon>
        <taxon>Bacillota</taxon>
        <taxon>Clostridia</taxon>
        <taxon>Lachnospirales</taxon>
        <taxon>Lachnospiraceae</taxon>
        <taxon>Coprococcus</taxon>
    </lineage>
</organism>
<feature type="domain" description="Glycoside hydrolase family 2 immunoglobulin-like beta-sandwich" evidence="4">
    <location>
        <begin position="221"/>
        <end position="334"/>
    </location>
</feature>
<comment type="similarity">
    <text evidence="1">Belongs to the glycosyl hydrolase 2 family.</text>
</comment>
<dbReference type="PANTHER" id="PTHR42732">
    <property type="entry name" value="BETA-GALACTOSIDASE"/>
    <property type="match status" value="1"/>
</dbReference>
<dbReference type="InterPro" id="IPR006103">
    <property type="entry name" value="Glyco_hydro_2_cat"/>
</dbReference>
<dbReference type="InterPro" id="IPR006102">
    <property type="entry name" value="Ig-like_GH2"/>
</dbReference>
<evidence type="ECO:0000313" key="7">
    <source>
        <dbReference type="EMBL" id="EEG87831.1"/>
    </source>
</evidence>
<dbReference type="Pfam" id="PF02836">
    <property type="entry name" value="Glyco_hydro_2_C"/>
    <property type="match status" value="1"/>
</dbReference>
<dbReference type="Proteomes" id="UP000003793">
    <property type="component" value="Unassembled WGS sequence"/>
</dbReference>
<sequence>MKTRKRYVRAGAACLAALLTVQGMTLPVAAGEEVKVRSNSQTQMSSDPEAVYVSNYGKSTDQRTINFDSNWKFNLGDVENAQTANFDDSKWRQVSLPHDYSIEQDYSKSMEAESGYLPGGTGWYRKSFTIDKAAEGKEIRVDFSGVYMNASVWVNGEKLGTHPYGYTPFSFDITDYVKYGEENTIAVKVENKTPSSRWYSGSGIYRSVNLTMTEKVHVDLEGTQITTENLKAEQGGTVNMDVRTQVVNDSEDEQAVTLTHTVFPKGKDESAAIGTVTTEAKTVASGESDEIEITLEAQSPALWSVDSPTLYTVRTEVKLGENTVDVYDTEYGFRYFDFDNNTGFSLNGQNTKLKGVCMHHDQGALGAKANARAIARQIEILKQMGCNTIRVTHNPAADELIQACNEQGMLVIDEAFDTWLYAKKWKQ</sequence>
<dbReference type="InterPro" id="IPR013783">
    <property type="entry name" value="Ig-like_fold"/>
</dbReference>
<dbReference type="InterPro" id="IPR006104">
    <property type="entry name" value="Glyco_hydro_2_N"/>
</dbReference>
<gene>
    <name evidence="7" type="ORF">COPCOM_03748</name>
</gene>
<reference evidence="7 8" key="2">
    <citation type="submission" date="2009-03" db="EMBL/GenBank/DDBJ databases">
        <title>Draft genome sequence of Coprococcus comes (ATCC 27758).</title>
        <authorList>
            <person name="Sudarsanam P."/>
            <person name="Ley R."/>
            <person name="Guruge J."/>
            <person name="Turnbaugh P.J."/>
            <person name="Mahowald M."/>
            <person name="Liep D."/>
            <person name="Gordon J."/>
        </authorList>
    </citation>
    <scope>NUCLEOTIDE SEQUENCE [LARGE SCALE GENOMIC DNA]</scope>
    <source>
        <strain evidence="7 8">ATCC 27758</strain>
    </source>
</reference>
<accession>C0BEY6</accession>
<dbReference type="GO" id="GO:0005975">
    <property type="term" value="P:carbohydrate metabolic process"/>
    <property type="evidence" value="ECO:0007669"/>
    <property type="project" value="InterPro"/>
</dbReference>
<dbReference type="Gene3D" id="3.20.20.80">
    <property type="entry name" value="Glycosidases"/>
    <property type="match status" value="1"/>
</dbReference>
<evidence type="ECO:0000313" key="8">
    <source>
        <dbReference type="Proteomes" id="UP000003793"/>
    </source>
</evidence>
<proteinExistence type="inferred from homology"/>
<evidence type="ECO:0000259" key="4">
    <source>
        <dbReference type="Pfam" id="PF00703"/>
    </source>
</evidence>
<dbReference type="SUPFAM" id="SSF49785">
    <property type="entry name" value="Galactose-binding domain-like"/>
    <property type="match status" value="1"/>
</dbReference>
<name>C0BEY6_9FIRM</name>
<dbReference type="HOGENOM" id="CLU_683178_0_0_9"/>
<dbReference type="Pfam" id="PF00703">
    <property type="entry name" value="Glyco_hydro_2"/>
    <property type="match status" value="1"/>
</dbReference>
<evidence type="ECO:0000256" key="1">
    <source>
        <dbReference type="ARBA" id="ARBA00007401"/>
    </source>
</evidence>
<dbReference type="PRINTS" id="PR00132">
    <property type="entry name" value="GLHYDRLASE2"/>
</dbReference>
<evidence type="ECO:0000256" key="3">
    <source>
        <dbReference type="ARBA" id="ARBA00023295"/>
    </source>
</evidence>
<dbReference type="Gene3D" id="2.60.40.10">
    <property type="entry name" value="Immunoglobulins"/>
    <property type="match status" value="1"/>
</dbReference>
<keyword evidence="3" id="KW-0326">Glycosidase</keyword>
<evidence type="ECO:0000259" key="5">
    <source>
        <dbReference type="Pfam" id="PF02836"/>
    </source>
</evidence>
<reference evidence="7 8" key="1">
    <citation type="submission" date="2009-02" db="EMBL/GenBank/DDBJ databases">
        <authorList>
            <person name="Fulton L."/>
            <person name="Clifton S."/>
            <person name="Fulton B."/>
            <person name="Xu J."/>
            <person name="Minx P."/>
            <person name="Pepin K.H."/>
            <person name="Johnson M."/>
            <person name="Bhonagiri V."/>
            <person name="Nash W.E."/>
            <person name="Mardis E.R."/>
            <person name="Wilson R.K."/>
        </authorList>
    </citation>
    <scope>NUCLEOTIDE SEQUENCE [LARGE SCALE GENOMIC DNA]</scope>
    <source>
        <strain evidence="7 8">ATCC 27758</strain>
    </source>
</reference>
<dbReference type="Pfam" id="PF02837">
    <property type="entry name" value="Glyco_hydro_2_N"/>
    <property type="match status" value="1"/>
</dbReference>
<comment type="caution">
    <text evidence="7">The sequence shown here is derived from an EMBL/GenBank/DDBJ whole genome shotgun (WGS) entry which is preliminary data.</text>
</comment>